<keyword evidence="4" id="KW-1185">Reference proteome</keyword>
<reference evidence="3" key="2">
    <citation type="submission" date="2020-05" db="UniProtKB">
        <authorList>
            <consortium name="EnsemblMetazoa"/>
        </authorList>
    </citation>
    <scope>IDENTIFICATION</scope>
</reference>
<dbReference type="Proteomes" id="UP000030765">
    <property type="component" value="Unassembled WGS sequence"/>
</dbReference>
<proteinExistence type="predicted"/>
<evidence type="ECO:0000313" key="4">
    <source>
        <dbReference type="Proteomes" id="UP000030765"/>
    </source>
</evidence>
<dbReference type="EMBL" id="KE524840">
    <property type="protein sequence ID" value="KFB37220.1"/>
    <property type="molecule type" value="Genomic_DNA"/>
</dbReference>
<feature type="compositionally biased region" description="Gly residues" evidence="1">
    <location>
        <begin position="37"/>
        <end position="47"/>
    </location>
</feature>
<dbReference type="VEuPathDB" id="VectorBase:ASIC004433"/>
<feature type="compositionally biased region" description="Basic residues" evidence="1">
    <location>
        <begin position="116"/>
        <end position="125"/>
    </location>
</feature>
<protein>
    <submittedName>
        <fullName evidence="2 3">Uncharacterized protein</fullName>
    </submittedName>
</protein>
<accession>A0A084VGX6</accession>
<dbReference type="AlphaFoldDB" id="A0A084VGX6"/>
<feature type="region of interest" description="Disordered" evidence="1">
    <location>
        <begin position="1"/>
        <end position="47"/>
    </location>
</feature>
<reference evidence="2 4" key="1">
    <citation type="journal article" date="2014" name="BMC Genomics">
        <title>Genome sequence of Anopheles sinensis provides insight into genetics basis of mosquito competence for malaria parasites.</title>
        <authorList>
            <person name="Zhou D."/>
            <person name="Zhang D."/>
            <person name="Ding G."/>
            <person name="Shi L."/>
            <person name="Hou Q."/>
            <person name="Ye Y."/>
            <person name="Xu Y."/>
            <person name="Zhou H."/>
            <person name="Xiong C."/>
            <person name="Li S."/>
            <person name="Yu J."/>
            <person name="Hong S."/>
            <person name="Yu X."/>
            <person name="Zou P."/>
            <person name="Chen C."/>
            <person name="Chang X."/>
            <person name="Wang W."/>
            <person name="Lv Y."/>
            <person name="Sun Y."/>
            <person name="Ma L."/>
            <person name="Shen B."/>
            <person name="Zhu C."/>
        </authorList>
    </citation>
    <scope>NUCLEOTIDE SEQUENCE [LARGE SCALE GENOMIC DNA]</scope>
</reference>
<dbReference type="EMBL" id="ATLV01013114">
    <property type="status" value="NOT_ANNOTATED_CDS"/>
    <property type="molecule type" value="Genomic_DNA"/>
</dbReference>
<feature type="compositionally biased region" description="Basic and acidic residues" evidence="1">
    <location>
        <begin position="85"/>
        <end position="115"/>
    </location>
</feature>
<feature type="region of interest" description="Disordered" evidence="1">
    <location>
        <begin position="85"/>
        <end position="131"/>
    </location>
</feature>
<organism evidence="2">
    <name type="scientific">Anopheles sinensis</name>
    <name type="common">Mosquito</name>
    <dbReference type="NCBI Taxonomy" id="74873"/>
    <lineage>
        <taxon>Eukaryota</taxon>
        <taxon>Metazoa</taxon>
        <taxon>Ecdysozoa</taxon>
        <taxon>Arthropoda</taxon>
        <taxon>Hexapoda</taxon>
        <taxon>Insecta</taxon>
        <taxon>Pterygota</taxon>
        <taxon>Neoptera</taxon>
        <taxon>Endopterygota</taxon>
        <taxon>Diptera</taxon>
        <taxon>Nematocera</taxon>
        <taxon>Culicoidea</taxon>
        <taxon>Culicidae</taxon>
        <taxon>Anophelinae</taxon>
        <taxon>Anopheles</taxon>
    </lineage>
</organism>
<gene>
    <name evidence="2" type="ORF">ZHAS_00004433</name>
</gene>
<evidence type="ECO:0000313" key="3">
    <source>
        <dbReference type="EnsemblMetazoa" id="ASIC004433-PA"/>
    </source>
</evidence>
<evidence type="ECO:0000256" key="1">
    <source>
        <dbReference type="SAM" id="MobiDB-lite"/>
    </source>
</evidence>
<dbReference type="EnsemblMetazoa" id="ASIC004433-RA">
    <property type="protein sequence ID" value="ASIC004433-PA"/>
    <property type="gene ID" value="ASIC004433"/>
</dbReference>
<evidence type="ECO:0000313" key="2">
    <source>
        <dbReference type="EMBL" id="KFB37220.1"/>
    </source>
</evidence>
<sequence length="131" mass="14790">MLVGEKENFPDDPGEEKENGQRSAAGDKSQPVRGEGTARGGVGGGVGEGERVVFFVRRFFVRVAVVTARLTGGRCGIYCNEFREKEEKEEAEEEDKRRASIRCEDEESKGNTERKNRFRIAHRSALRPEKW</sequence>
<name>A0A084VGX6_ANOSI</name>